<keyword evidence="3" id="KW-1185">Reference proteome</keyword>
<dbReference type="Proteomes" id="UP000886818">
    <property type="component" value="Chromosome"/>
</dbReference>
<accession>A0ABX8R846</accession>
<feature type="transmembrane region" description="Helical" evidence="1">
    <location>
        <begin position="57"/>
        <end position="76"/>
    </location>
</feature>
<keyword evidence="1" id="KW-0472">Membrane</keyword>
<protein>
    <submittedName>
        <fullName evidence="2">Uncharacterized protein</fullName>
    </submittedName>
</protein>
<keyword evidence="1" id="KW-0812">Transmembrane</keyword>
<feature type="transmembrane region" description="Helical" evidence="1">
    <location>
        <begin position="83"/>
        <end position="105"/>
    </location>
</feature>
<gene>
    <name evidence="2" type="ORF">KVH43_07310</name>
</gene>
<organism evidence="2 3">
    <name type="scientific">Crassaminicella indica</name>
    <dbReference type="NCBI Taxonomy" id="2855394"/>
    <lineage>
        <taxon>Bacteria</taxon>
        <taxon>Bacillati</taxon>
        <taxon>Bacillota</taxon>
        <taxon>Clostridia</taxon>
        <taxon>Eubacteriales</taxon>
        <taxon>Clostridiaceae</taxon>
        <taxon>Crassaminicella</taxon>
    </lineage>
</organism>
<feature type="transmembrane region" description="Helical" evidence="1">
    <location>
        <begin position="117"/>
        <end position="138"/>
    </location>
</feature>
<sequence>MEIMPMQAIIFGSIPESILILWAGLMLMGIKPQIKKVVVVGILQGVSVYFIRKYMDFGPHMIATTLSLIIYTYIFIRVKWSVAIFSVMVPCIIVTIVEGSLMIFTDANFVYIWSSNWLRLLYLLPHEIILGFIIYIGYKEDISLCNEFTWLEKIAG</sequence>
<reference evidence="2" key="1">
    <citation type="submission" date="2021-07" db="EMBL/GenBank/DDBJ databases">
        <title>Complete genome sequence of Crassaminicella sp. 143-21, isolated from a deep-sea hydrothermal vent.</title>
        <authorList>
            <person name="Li X."/>
        </authorList>
    </citation>
    <scope>NUCLEOTIDE SEQUENCE</scope>
    <source>
        <strain evidence="2">143-21</strain>
    </source>
</reference>
<name>A0ABX8R846_9CLOT</name>
<dbReference type="RefSeq" id="WP_218281904.1">
    <property type="nucleotide sequence ID" value="NZ_CP078093.1"/>
</dbReference>
<feature type="transmembrane region" description="Helical" evidence="1">
    <location>
        <begin position="6"/>
        <end position="27"/>
    </location>
</feature>
<evidence type="ECO:0000313" key="3">
    <source>
        <dbReference type="Proteomes" id="UP000886818"/>
    </source>
</evidence>
<proteinExistence type="predicted"/>
<evidence type="ECO:0000256" key="1">
    <source>
        <dbReference type="SAM" id="Phobius"/>
    </source>
</evidence>
<evidence type="ECO:0000313" key="2">
    <source>
        <dbReference type="EMBL" id="QXM05204.1"/>
    </source>
</evidence>
<keyword evidence="1" id="KW-1133">Transmembrane helix</keyword>
<dbReference type="EMBL" id="CP078093">
    <property type="protein sequence ID" value="QXM05204.1"/>
    <property type="molecule type" value="Genomic_DNA"/>
</dbReference>